<dbReference type="GO" id="GO:0005524">
    <property type="term" value="F:ATP binding"/>
    <property type="evidence" value="ECO:0007669"/>
    <property type="project" value="UniProtKB-UniRule"/>
</dbReference>
<reference evidence="7 8" key="1">
    <citation type="submission" date="2021-10" db="EMBL/GenBank/DDBJ databases">
        <title>Anaerobic single-cell dispensing facilitates the cultivation of human gut bacteria.</title>
        <authorList>
            <person name="Afrizal A."/>
        </authorList>
    </citation>
    <scope>NUCLEOTIDE SEQUENCE [LARGE SCALE GENOMIC DNA]</scope>
    <source>
        <strain evidence="7 8">CLA-AA-H232</strain>
    </source>
</reference>
<dbReference type="AlphaFoldDB" id="A0AAE3J9G2"/>
<feature type="binding site" evidence="5">
    <location>
        <begin position="89"/>
        <end position="91"/>
    </location>
    <ligand>
        <name>biotin</name>
        <dbReference type="ChEBI" id="CHEBI:57586"/>
    </ligand>
</feature>
<keyword evidence="5" id="KW-0678">Repressor</keyword>
<dbReference type="EC" id="6.3.4.15" evidence="5"/>
<protein>
    <recommendedName>
        <fullName evidence="5">Bifunctional ligase/repressor BirA</fullName>
    </recommendedName>
    <alternativeName>
        <fullName evidence="5">Biotin--[acetyl-CoA-carboxylase] ligase</fullName>
        <ecNumber evidence="5">6.3.4.15</ecNumber>
    </alternativeName>
    <alternativeName>
        <fullName evidence="5">Biotin--protein ligase</fullName>
    </alternativeName>
    <alternativeName>
        <fullName evidence="5">Biotin-[acetyl-CoA carboxylase] synthetase</fullName>
    </alternativeName>
</protein>
<dbReference type="RefSeq" id="WP_308456405.1">
    <property type="nucleotide sequence ID" value="NZ_JAJEQM010000008.1"/>
</dbReference>
<dbReference type="PANTHER" id="PTHR12835">
    <property type="entry name" value="BIOTIN PROTEIN LIGASE"/>
    <property type="match status" value="1"/>
</dbReference>
<dbReference type="Pfam" id="PF03099">
    <property type="entry name" value="BPL_LplA_LipB"/>
    <property type="match status" value="1"/>
</dbReference>
<organism evidence="7 8">
    <name type="scientific">Hominilimicola fabiformis</name>
    <dbReference type="NCBI Taxonomy" id="2885356"/>
    <lineage>
        <taxon>Bacteria</taxon>
        <taxon>Bacillati</taxon>
        <taxon>Bacillota</taxon>
        <taxon>Clostridia</taxon>
        <taxon>Eubacteriales</taxon>
        <taxon>Oscillospiraceae</taxon>
        <taxon>Hominilimicola</taxon>
    </lineage>
</organism>
<evidence type="ECO:0000313" key="8">
    <source>
        <dbReference type="Proteomes" id="UP001198242"/>
    </source>
</evidence>
<keyword evidence="5" id="KW-0238">DNA-binding</keyword>
<feature type="DNA-binding region" description="H-T-H motif" evidence="5">
    <location>
        <begin position="18"/>
        <end position="37"/>
    </location>
</feature>
<dbReference type="PANTHER" id="PTHR12835:SF5">
    <property type="entry name" value="BIOTIN--PROTEIN LIGASE"/>
    <property type="match status" value="1"/>
</dbReference>
<evidence type="ECO:0000256" key="1">
    <source>
        <dbReference type="ARBA" id="ARBA00022598"/>
    </source>
</evidence>
<dbReference type="InterPro" id="IPR045864">
    <property type="entry name" value="aa-tRNA-synth_II/BPL/LPL"/>
</dbReference>
<evidence type="ECO:0000256" key="2">
    <source>
        <dbReference type="ARBA" id="ARBA00022741"/>
    </source>
</evidence>
<dbReference type="InterPro" id="IPR011991">
    <property type="entry name" value="ArsR-like_HTH"/>
</dbReference>
<dbReference type="EMBL" id="JAJEQM010000008">
    <property type="protein sequence ID" value="MCC2210609.1"/>
    <property type="molecule type" value="Genomic_DNA"/>
</dbReference>
<dbReference type="InterPro" id="IPR030855">
    <property type="entry name" value="Bifunct_BirA"/>
</dbReference>
<dbReference type="GO" id="GO:0003677">
    <property type="term" value="F:DNA binding"/>
    <property type="evidence" value="ECO:0007669"/>
    <property type="project" value="UniProtKB-UniRule"/>
</dbReference>
<dbReference type="InterPro" id="IPR003142">
    <property type="entry name" value="BPL_C"/>
</dbReference>
<comment type="catalytic activity">
    <reaction evidence="5">
        <text>biotin + L-lysyl-[protein] + ATP = N(6)-biotinyl-L-lysyl-[protein] + AMP + diphosphate + H(+)</text>
        <dbReference type="Rhea" id="RHEA:11756"/>
        <dbReference type="Rhea" id="RHEA-COMP:9752"/>
        <dbReference type="Rhea" id="RHEA-COMP:10505"/>
        <dbReference type="ChEBI" id="CHEBI:15378"/>
        <dbReference type="ChEBI" id="CHEBI:29969"/>
        <dbReference type="ChEBI" id="CHEBI:30616"/>
        <dbReference type="ChEBI" id="CHEBI:33019"/>
        <dbReference type="ChEBI" id="CHEBI:57586"/>
        <dbReference type="ChEBI" id="CHEBI:83144"/>
        <dbReference type="ChEBI" id="CHEBI:456215"/>
        <dbReference type="EC" id="6.3.4.15"/>
    </reaction>
</comment>
<feature type="binding site" evidence="5">
    <location>
        <position position="178"/>
    </location>
    <ligand>
        <name>biotin</name>
        <dbReference type="ChEBI" id="CHEBI:57586"/>
    </ligand>
</feature>
<dbReference type="InterPro" id="IPR013196">
    <property type="entry name" value="HTH_11"/>
</dbReference>
<dbReference type="GO" id="GO:0009249">
    <property type="term" value="P:protein lipoylation"/>
    <property type="evidence" value="ECO:0007669"/>
    <property type="project" value="UniProtKB-ARBA"/>
</dbReference>
<dbReference type="Pfam" id="PF02237">
    <property type="entry name" value="BPL_C"/>
    <property type="match status" value="1"/>
</dbReference>
<feature type="domain" description="BPL/LPL catalytic" evidence="6">
    <location>
        <begin position="71"/>
        <end position="249"/>
    </location>
</feature>
<comment type="caution">
    <text evidence="5">Lacks conserved residue(s) required for the propagation of feature annotation.</text>
</comment>
<dbReference type="PROSITE" id="PS51733">
    <property type="entry name" value="BPL_LPL_CATALYTIC"/>
    <property type="match status" value="1"/>
</dbReference>
<dbReference type="SUPFAM" id="SSF55681">
    <property type="entry name" value="Class II aaRS and biotin synthetases"/>
    <property type="match status" value="1"/>
</dbReference>
<dbReference type="Gene3D" id="3.30.930.10">
    <property type="entry name" value="Bira Bifunctional Protein, Domain 2"/>
    <property type="match status" value="1"/>
</dbReference>
<keyword evidence="8" id="KW-1185">Reference proteome</keyword>
<dbReference type="InterPro" id="IPR004408">
    <property type="entry name" value="Biotin_CoA_COase_ligase"/>
</dbReference>
<comment type="similarity">
    <text evidence="5">Belongs to the biotin--protein ligase family.</text>
</comment>
<keyword evidence="3 5" id="KW-0067">ATP-binding</keyword>
<dbReference type="InterPro" id="IPR036388">
    <property type="entry name" value="WH-like_DNA-bd_sf"/>
</dbReference>
<comment type="function">
    <text evidence="5">Acts both as a biotin--[acetyl-CoA-carboxylase] ligase and a repressor.</text>
</comment>
<dbReference type="SUPFAM" id="SSF46785">
    <property type="entry name" value="Winged helix' DNA-binding domain"/>
    <property type="match status" value="1"/>
</dbReference>
<dbReference type="GO" id="GO:0006355">
    <property type="term" value="P:regulation of DNA-templated transcription"/>
    <property type="evidence" value="ECO:0007669"/>
    <property type="project" value="UniProtKB-UniRule"/>
</dbReference>
<keyword evidence="5" id="KW-0805">Transcription regulation</keyword>
<dbReference type="NCBIfam" id="TIGR00121">
    <property type="entry name" value="birA_ligase"/>
    <property type="match status" value="1"/>
</dbReference>
<accession>A0AAE3J9G2</accession>
<dbReference type="CDD" id="cd16442">
    <property type="entry name" value="BPL"/>
    <property type="match status" value="1"/>
</dbReference>
<name>A0AAE3J9G2_9FIRM</name>
<keyword evidence="5" id="KW-0804">Transcription</keyword>
<gene>
    <name evidence="5" type="primary">birA</name>
    <name evidence="7" type="ORF">LKE05_07385</name>
</gene>
<proteinExistence type="inferred from homology"/>
<dbReference type="GO" id="GO:0016740">
    <property type="term" value="F:transferase activity"/>
    <property type="evidence" value="ECO:0007669"/>
    <property type="project" value="UniProtKB-ARBA"/>
</dbReference>
<dbReference type="HAMAP" id="MF_00978">
    <property type="entry name" value="Bifunct_BirA"/>
    <property type="match status" value="1"/>
</dbReference>
<evidence type="ECO:0000259" key="6">
    <source>
        <dbReference type="PROSITE" id="PS51733"/>
    </source>
</evidence>
<dbReference type="GO" id="GO:0004077">
    <property type="term" value="F:biotin--[biotin carboxyl-carrier protein] ligase activity"/>
    <property type="evidence" value="ECO:0007669"/>
    <property type="project" value="UniProtKB-UniRule"/>
</dbReference>
<evidence type="ECO:0000256" key="3">
    <source>
        <dbReference type="ARBA" id="ARBA00022840"/>
    </source>
</evidence>
<dbReference type="Gene3D" id="1.10.10.10">
    <property type="entry name" value="Winged helix-like DNA-binding domain superfamily/Winged helix DNA-binding domain"/>
    <property type="match status" value="1"/>
</dbReference>
<dbReference type="Proteomes" id="UP001198242">
    <property type="component" value="Unassembled WGS sequence"/>
</dbReference>
<dbReference type="InterPro" id="IPR008988">
    <property type="entry name" value="Transcriptional_repressor_C"/>
</dbReference>
<dbReference type="SUPFAM" id="SSF50037">
    <property type="entry name" value="C-terminal domain of transcriptional repressors"/>
    <property type="match status" value="1"/>
</dbReference>
<dbReference type="Gene3D" id="2.30.30.100">
    <property type="match status" value="1"/>
</dbReference>
<keyword evidence="4 5" id="KW-0092">Biotin</keyword>
<keyword evidence="1 5" id="KW-0436">Ligase</keyword>
<evidence type="ECO:0000256" key="4">
    <source>
        <dbReference type="ARBA" id="ARBA00023267"/>
    </source>
</evidence>
<dbReference type="Pfam" id="PF08279">
    <property type="entry name" value="HTH_11"/>
    <property type="match status" value="1"/>
</dbReference>
<comment type="caution">
    <text evidence="7">The sequence shown here is derived from an EMBL/GenBank/DDBJ whole genome shotgun (WGS) entry which is preliminary data.</text>
</comment>
<sequence>MKEEILDILKNADGYISGERISEMLNVSRTAIWKHIKSLRESGYKIESVTNKGYRLISSPDIITESGIKSGLTTDFIGHNLFIYDETDTTNNRAKESNSSPDGSVFIAEVQTHGKGSRGRGWTSPRGIGIWHSILLKPEISPLEVSQITLVAGLAVCKAIGLNSMIKWPNDIVINGKKICGILTEMSAEINMVNYVVCGIGVNVNTESFDDDIADKATSMFIESGHKYVRNELIAKLLNEFECYYKKFLDGGLSAILDEYKKCCVTLGREVNVIFKNETVRGTAVDVDENGSLAVQTENGIIHVTSGEVSVRGIYGYI</sequence>
<evidence type="ECO:0000313" key="7">
    <source>
        <dbReference type="EMBL" id="MCC2210609.1"/>
    </source>
</evidence>
<dbReference type="CDD" id="cd00090">
    <property type="entry name" value="HTH_ARSR"/>
    <property type="match status" value="1"/>
</dbReference>
<dbReference type="InterPro" id="IPR036390">
    <property type="entry name" value="WH_DNA-bd_sf"/>
</dbReference>
<dbReference type="InterPro" id="IPR004143">
    <property type="entry name" value="BPL_LPL_catalytic"/>
</dbReference>
<evidence type="ECO:0000256" key="5">
    <source>
        <dbReference type="HAMAP-Rule" id="MF_00978"/>
    </source>
</evidence>
<dbReference type="GO" id="GO:0005737">
    <property type="term" value="C:cytoplasm"/>
    <property type="evidence" value="ECO:0007669"/>
    <property type="project" value="TreeGrafter"/>
</dbReference>
<keyword evidence="2 5" id="KW-0547">Nucleotide-binding</keyword>
<feature type="binding site" evidence="5">
    <location>
        <position position="111"/>
    </location>
    <ligand>
        <name>biotin</name>
        <dbReference type="ChEBI" id="CHEBI:57586"/>
    </ligand>
</feature>